<dbReference type="Gene3D" id="1.20.1080.10">
    <property type="entry name" value="Glycerol uptake facilitator protein"/>
    <property type="match status" value="1"/>
</dbReference>
<evidence type="ECO:0000256" key="3">
    <source>
        <dbReference type="ARBA" id="ARBA00022692"/>
    </source>
</evidence>
<dbReference type="PANTHER" id="PTHR30520">
    <property type="entry name" value="FORMATE TRANSPORTER-RELATED"/>
    <property type="match status" value="1"/>
</dbReference>
<keyword evidence="2" id="KW-0813">Transport</keyword>
<dbReference type="AlphaFoldDB" id="A0A1Y2E7X7"/>
<proteinExistence type="inferred from homology"/>
<dbReference type="InParanoid" id="A0A1Y2E7X7"/>
<keyword evidence="5 7" id="KW-0472">Membrane</keyword>
<accession>A0A1Y2E7X7</accession>
<protein>
    <submittedName>
        <fullName evidence="8">Formate/nitrite transporter</fullName>
    </submittedName>
</protein>
<gene>
    <name evidence="8" type="ORF">BCR38DRAFT_522366</name>
</gene>
<dbReference type="STRING" id="1141098.A0A1Y2E7X7"/>
<dbReference type="InterPro" id="IPR000292">
    <property type="entry name" value="For/NO2_transpt"/>
</dbReference>
<dbReference type="InterPro" id="IPR023271">
    <property type="entry name" value="Aquaporin-like"/>
</dbReference>
<evidence type="ECO:0000256" key="2">
    <source>
        <dbReference type="ARBA" id="ARBA00022448"/>
    </source>
</evidence>
<comment type="subcellular location">
    <subcellularLocation>
        <location evidence="1">Membrane</location>
        <topology evidence="1">Multi-pass membrane protein</topology>
    </subcellularLocation>
</comment>
<keyword evidence="4 7" id="KW-1133">Transmembrane helix</keyword>
<dbReference type="GO" id="GO:0015513">
    <property type="term" value="F:high-affinity secondary active nitrite transmembrane transporter activity"/>
    <property type="evidence" value="ECO:0007669"/>
    <property type="project" value="TreeGrafter"/>
</dbReference>
<comment type="caution">
    <text evidence="8">The sequence shown here is derived from an EMBL/GenBank/DDBJ whole genome shotgun (WGS) entry which is preliminary data.</text>
</comment>
<evidence type="ECO:0000256" key="7">
    <source>
        <dbReference type="SAM" id="Phobius"/>
    </source>
</evidence>
<feature type="transmembrane region" description="Helical" evidence="7">
    <location>
        <begin position="170"/>
        <end position="189"/>
    </location>
</feature>
<feature type="transmembrane region" description="Helical" evidence="7">
    <location>
        <begin position="243"/>
        <end position="265"/>
    </location>
</feature>
<dbReference type="Proteomes" id="UP000193689">
    <property type="component" value="Unassembled WGS sequence"/>
</dbReference>
<dbReference type="FunFam" id="1.20.1080.10:FF:000011">
    <property type="entry name" value="Formate family transporter"/>
    <property type="match status" value="1"/>
</dbReference>
<organism evidence="8 9">
    <name type="scientific">Pseudomassariella vexata</name>
    <dbReference type="NCBI Taxonomy" id="1141098"/>
    <lineage>
        <taxon>Eukaryota</taxon>
        <taxon>Fungi</taxon>
        <taxon>Dikarya</taxon>
        <taxon>Ascomycota</taxon>
        <taxon>Pezizomycotina</taxon>
        <taxon>Sordariomycetes</taxon>
        <taxon>Xylariomycetidae</taxon>
        <taxon>Amphisphaeriales</taxon>
        <taxon>Pseudomassariaceae</taxon>
        <taxon>Pseudomassariella</taxon>
    </lineage>
</organism>
<feature type="transmembrane region" description="Helical" evidence="7">
    <location>
        <begin position="117"/>
        <end position="141"/>
    </location>
</feature>
<evidence type="ECO:0000313" key="9">
    <source>
        <dbReference type="Proteomes" id="UP000193689"/>
    </source>
</evidence>
<evidence type="ECO:0000256" key="1">
    <source>
        <dbReference type="ARBA" id="ARBA00004141"/>
    </source>
</evidence>
<name>A0A1Y2E7X7_9PEZI</name>
<reference evidence="8 9" key="1">
    <citation type="submission" date="2016-07" db="EMBL/GenBank/DDBJ databases">
        <title>Pervasive Adenine N6-methylation of Active Genes in Fungi.</title>
        <authorList>
            <consortium name="DOE Joint Genome Institute"/>
            <person name="Mondo S.J."/>
            <person name="Dannebaum R.O."/>
            <person name="Kuo R.C."/>
            <person name="Labutti K."/>
            <person name="Haridas S."/>
            <person name="Kuo A."/>
            <person name="Salamov A."/>
            <person name="Ahrendt S.R."/>
            <person name="Lipzen A."/>
            <person name="Sullivan W."/>
            <person name="Andreopoulos W.B."/>
            <person name="Clum A."/>
            <person name="Lindquist E."/>
            <person name="Daum C."/>
            <person name="Ramamoorthy G.K."/>
            <person name="Gryganskyi A."/>
            <person name="Culley D."/>
            <person name="Magnuson J.K."/>
            <person name="James T.Y."/>
            <person name="O'Malley M.A."/>
            <person name="Stajich J.E."/>
            <person name="Spatafora J.W."/>
            <person name="Visel A."/>
            <person name="Grigoriev I.V."/>
        </authorList>
    </citation>
    <scope>NUCLEOTIDE SEQUENCE [LARGE SCALE GENOMIC DNA]</scope>
    <source>
        <strain evidence="8 9">CBS 129021</strain>
    </source>
</reference>
<evidence type="ECO:0000256" key="6">
    <source>
        <dbReference type="ARBA" id="ARBA00049660"/>
    </source>
</evidence>
<dbReference type="GO" id="GO:0005886">
    <property type="term" value="C:plasma membrane"/>
    <property type="evidence" value="ECO:0007669"/>
    <property type="project" value="TreeGrafter"/>
</dbReference>
<evidence type="ECO:0000256" key="5">
    <source>
        <dbReference type="ARBA" id="ARBA00023136"/>
    </source>
</evidence>
<dbReference type="GeneID" id="63781437"/>
<dbReference type="OrthoDB" id="4829at2759"/>
<sequence length="307" mass="33227">MVTHVHLTNFASYTPAETIEIVSRTGVKKGNMRADKVFLSSVSAGCLSAFAAGSYLIICTSPWLEENAPGLLHSLGAFVFPYGLVFVVLTGADLCNGSFLFTAVAALHGRLPVWRMLLHWFLCFWGNLAGCLFVVLILFGYGGTFDEDPFKSKVIALATQKQITPTWVQIFLRGIGCNWLVALACFLGLQGRDLTSKIAGLWLPIFAFVSVGFDHVVANMTFMPLGLWIGTPGLTIGLYIWKGIIPSLLGNIIGATIFGGGYYYYMHILGAEDIYVDGAPYVVKGDGVPVHNVPRDLESSGSSVVDK</sequence>
<feature type="transmembrane region" description="Helical" evidence="7">
    <location>
        <begin position="78"/>
        <end position="105"/>
    </location>
</feature>
<comment type="similarity">
    <text evidence="6">Belongs to the FNT transporter (TC 1.A.16) family.</text>
</comment>
<dbReference type="Pfam" id="PF01226">
    <property type="entry name" value="Form_Nir_trans"/>
    <property type="match status" value="1"/>
</dbReference>
<keyword evidence="9" id="KW-1185">Reference proteome</keyword>
<feature type="transmembrane region" description="Helical" evidence="7">
    <location>
        <begin position="37"/>
        <end position="58"/>
    </location>
</feature>
<dbReference type="GO" id="GO:0015707">
    <property type="term" value="P:nitrite transport"/>
    <property type="evidence" value="ECO:0007669"/>
    <property type="project" value="TreeGrafter"/>
</dbReference>
<feature type="transmembrane region" description="Helical" evidence="7">
    <location>
        <begin position="201"/>
        <end position="223"/>
    </location>
</feature>
<dbReference type="PANTHER" id="PTHR30520:SF6">
    <property type="entry name" value="FORMATE_NITRATE FAMILY TRANSPORTER (EUROFUNG)"/>
    <property type="match status" value="1"/>
</dbReference>
<dbReference type="RefSeq" id="XP_040718048.1">
    <property type="nucleotide sequence ID" value="XM_040865225.1"/>
</dbReference>
<evidence type="ECO:0000256" key="4">
    <source>
        <dbReference type="ARBA" id="ARBA00022989"/>
    </source>
</evidence>
<dbReference type="EMBL" id="MCFJ01000004">
    <property type="protein sequence ID" value="ORY67424.1"/>
    <property type="molecule type" value="Genomic_DNA"/>
</dbReference>
<keyword evidence="3 7" id="KW-0812">Transmembrane</keyword>
<evidence type="ECO:0000313" key="8">
    <source>
        <dbReference type="EMBL" id="ORY67424.1"/>
    </source>
</evidence>